<feature type="domain" description="Glycosyl transferase CAP10" evidence="3">
    <location>
        <begin position="127"/>
        <end position="357"/>
    </location>
</feature>
<name>A0A2V0P9F1_9CHLO</name>
<proteinExistence type="inferred from homology"/>
<dbReference type="PANTHER" id="PTHR12203:SF35">
    <property type="entry name" value="PROTEIN O-GLUCOSYLTRANSFERASE 1"/>
    <property type="match status" value="1"/>
</dbReference>
<sequence>MGAAAALQPAIPLLRMEEPAPEGVVEVARYKAGFDQARTEEDLKQLFKDNLDADMAGFRRRAWSIKELAEFVLRFDHTVPRHEQGEGNAALVILRNGTAKVQWLRGKDNHWRMACIQAAINGAKSLRFPDSAFIVNIDDFPVCVLGRCPLPVFTMYKKWDAKRGGNFETNEVLMPVFNHHYEDLYSFPWDRKRSKAFMRASQQGCMVPNSTRAVLAVLSEDHPDRLDLGITRIDGAQKHDLKHRFSKAGFVTIEDHAKWKYQVSADGCVAQSRLAKVLLSNSVVLKEESAWIEYYYRSLRPWKHYVPLPEGDGSARVILSLVDQLRGDDRRAQHLAESAQKWAYRFLPNYPRLLYFRKTLVEYNALFGGAMEHWVKEFGPEALFPSNGKLDQGSGGPPPDALLSEAEREHVRLQQERYRRRRRRQMTRAAVEALAEEAKLAEQQRQFAAAIAASAAAPGGKHWWLRQLRKLGPGRL</sequence>
<dbReference type="OrthoDB" id="2012775at2759"/>
<organism evidence="4 5">
    <name type="scientific">Raphidocelis subcapitata</name>
    <dbReference type="NCBI Taxonomy" id="307507"/>
    <lineage>
        <taxon>Eukaryota</taxon>
        <taxon>Viridiplantae</taxon>
        <taxon>Chlorophyta</taxon>
        <taxon>core chlorophytes</taxon>
        <taxon>Chlorophyceae</taxon>
        <taxon>CS clade</taxon>
        <taxon>Sphaeropleales</taxon>
        <taxon>Selenastraceae</taxon>
        <taxon>Raphidocelis</taxon>
    </lineage>
</organism>
<reference evidence="4 5" key="1">
    <citation type="journal article" date="2018" name="Sci. Rep.">
        <title>Raphidocelis subcapitata (=Pseudokirchneriella subcapitata) provides an insight into genome evolution and environmental adaptations in the Sphaeropleales.</title>
        <authorList>
            <person name="Suzuki S."/>
            <person name="Yamaguchi H."/>
            <person name="Nakajima N."/>
            <person name="Kawachi M."/>
        </authorList>
    </citation>
    <scope>NUCLEOTIDE SEQUENCE [LARGE SCALE GENOMIC DNA]</scope>
    <source>
        <strain evidence="4 5">NIES-35</strain>
    </source>
</reference>
<comment type="similarity">
    <text evidence="1">Belongs to the glycosyltransferase 90 family.</text>
</comment>
<dbReference type="InterPro" id="IPR051091">
    <property type="entry name" value="O-Glucosyltr/Glycosyltrsf_90"/>
</dbReference>
<protein>
    <recommendedName>
        <fullName evidence="3">Glycosyl transferase CAP10 domain-containing protein</fullName>
    </recommendedName>
</protein>
<keyword evidence="2" id="KW-0808">Transferase</keyword>
<gene>
    <name evidence="4" type="ORF">Rsub_09270</name>
</gene>
<accession>A0A2V0P9F1</accession>
<evidence type="ECO:0000259" key="3">
    <source>
        <dbReference type="SMART" id="SM00672"/>
    </source>
</evidence>
<dbReference type="InterPro" id="IPR006598">
    <property type="entry name" value="CAP10"/>
</dbReference>
<comment type="caution">
    <text evidence="4">The sequence shown here is derived from an EMBL/GenBank/DDBJ whole genome shotgun (WGS) entry which is preliminary data.</text>
</comment>
<keyword evidence="5" id="KW-1185">Reference proteome</keyword>
<dbReference type="Pfam" id="PF05686">
    <property type="entry name" value="Glyco_transf_90"/>
    <property type="match status" value="1"/>
</dbReference>
<evidence type="ECO:0000256" key="1">
    <source>
        <dbReference type="ARBA" id="ARBA00010118"/>
    </source>
</evidence>
<dbReference type="EMBL" id="BDRX01000080">
    <property type="protein sequence ID" value="GBF96471.1"/>
    <property type="molecule type" value="Genomic_DNA"/>
</dbReference>
<dbReference type="PANTHER" id="PTHR12203">
    <property type="entry name" value="KDEL LYS-ASP-GLU-LEU CONTAINING - RELATED"/>
    <property type="match status" value="1"/>
</dbReference>
<dbReference type="SMART" id="SM00672">
    <property type="entry name" value="CAP10"/>
    <property type="match status" value="1"/>
</dbReference>
<dbReference type="GO" id="GO:0016740">
    <property type="term" value="F:transferase activity"/>
    <property type="evidence" value="ECO:0007669"/>
    <property type="project" value="UniProtKB-KW"/>
</dbReference>
<dbReference type="AlphaFoldDB" id="A0A2V0P9F1"/>
<evidence type="ECO:0000313" key="5">
    <source>
        <dbReference type="Proteomes" id="UP000247498"/>
    </source>
</evidence>
<evidence type="ECO:0000313" key="4">
    <source>
        <dbReference type="EMBL" id="GBF96471.1"/>
    </source>
</evidence>
<dbReference type="Proteomes" id="UP000247498">
    <property type="component" value="Unassembled WGS sequence"/>
</dbReference>
<evidence type="ECO:0000256" key="2">
    <source>
        <dbReference type="ARBA" id="ARBA00022679"/>
    </source>
</evidence>
<dbReference type="InParanoid" id="A0A2V0P9F1"/>